<evidence type="ECO:0000256" key="1">
    <source>
        <dbReference type="SAM" id="MobiDB-lite"/>
    </source>
</evidence>
<dbReference type="PANTHER" id="PTHR33063">
    <property type="entry name" value="OS02G0583500 PROTEIN"/>
    <property type="match status" value="1"/>
</dbReference>
<feature type="region of interest" description="Disordered" evidence="1">
    <location>
        <begin position="182"/>
        <end position="218"/>
    </location>
</feature>
<accession>A0A4U6VCT3</accession>
<gene>
    <name evidence="2" type="ORF">SEVIR_3G244900v2</name>
</gene>
<name>A0A4U6VCT3_SETVI</name>
<dbReference type="PANTHER" id="PTHR33063:SF16">
    <property type="entry name" value="OS02G0241300 PROTEIN"/>
    <property type="match status" value="1"/>
</dbReference>
<dbReference type="OMA" id="TARMEQI"/>
<reference evidence="2" key="1">
    <citation type="submission" date="2019-03" db="EMBL/GenBank/DDBJ databases">
        <title>WGS assembly of Setaria viridis.</title>
        <authorList>
            <person name="Huang P."/>
            <person name="Jenkins J."/>
            <person name="Grimwood J."/>
            <person name="Barry K."/>
            <person name="Healey A."/>
            <person name="Mamidi S."/>
            <person name="Sreedasyam A."/>
            <person name="Shu S."/>
            <person name="Feldman M."/>
            <person name="Wu J."/>
            <person name="Yu Y."/>
            <person name="Chen C."/>
            <person name="Johnson J."/>
            <person name="Rokhsar D."/>
            <person name="Baxter I."/>
            <person name="Schmutz J."/>
            <person name="Brutnell T."/>
            <person name="Kellogg E."/>
        </authorList>
    </citation>
    <scope>NUCLEOTIDE SEQUENCE [LARGE SCALE GENOMIC DNA]</scope>
</reference>
<evidence type="ECO:0000313" key="3">
    <source>
        <dbReference type="Proteomes" id="UP000298652"/>
    </source>
</evidence>
<dbReference type="Gramene" id="TKW27241">
    <property type="protein sequence ID" value="TKW27241"/>
    <property type="gene ID" value="SEVIR_3G244900v2"/>
</dbReference>
<dbReference type="EMBL" id="CM016554">
    <property type="protein sequence ID" value="TKW27241.1"/>
    <property type="molecule type" value="Genomic_DNA"/>
</dbReference>
<dbReference type="Proteomes" id="UP000298652">
    <property type="component" value="Chromosome 3"/>
</dbReference>
<feature type="compositionally biased region" description="Basic and acidic residues" evidence="1">
    <location>
        <begin position="205"/>
        <end position="218"/>
    </location>
</feature>
<dbReference type="AlphaFoldDB" id="A0A4U6VCT3"/>
<organism evidence="2 3">
    <name type="scientific">Setaria viridis</name>
    <name type="common">Green bristlegrass</name>
    <name type="synonym">Setaria italica subsp. viridis</name>
    <dbReference type="NCBI Taxonomy" id="4556"/>
    <lineage>
        <taxon>Eukaryota</taxon>
        <taxon>Viridiplantae</taxon>
        <taxon>Streptophyta</taxon>
        <taxon>Embryophyta</taxon>
        <taxon>Tracheophyta</taxon>
        <taxon>Spermatophyta</taxon>
        <taxon>Magnoliopsida</taxon>
        <taxon>Liliopsida</taxon>
        <taxon>Poales</taxon>
        <taxon>Poaceae</taxon>
        <taxon>PACMAD clade</taxon>
        <taxon>Panicoideae</taxon>
        <taxon>Panicodae</taxon>
        <taxon>Paniceae</taxon>
        <taxon>Cenchrinae</taxon>
        <taxon>Setaria</taxon>
    </lineage>
</organism>
<proteinExistence type="predicted"/>
<protein>
    <submittedName>
        <fullName evidence="2">Uncharacterized protein</fullName>
    </submittedName>
</protein>
<evidence type="ECO:0000313" key="2">
    <source>
        <dbReference type="EMBL" id="TKW27241.1"/>
    </source>
</evidence>
<sequence length="218" mass="24711">MKQEVKEEVKSQDLELGRDLDRIRKGLHTKLLIHVREGLKWPEAPMQAAKFASEACTYMLKSQQRQGRYRLKKKYFNGLVANEVPTKTPVTTMNDGHWNKLVTMWSSQPHRTEKQVEGDPTPIDLFKNFHCSKNGYTTPVEATTARMEQIVTQPGDDQPKTAAEAVAEVVQSRTFWEVAGIHSPSKKRTRVGTALQVEETQADLESEKQRGTTSAKDC</sequence>
<keyword evidence="3" id="KW-1185">Reference proteome</keyword>